<feature type="non-terminal residue" evidence="8">
    <location>
        <position position="1"/>
    </location>
</feature>
<protein>
    <submittedName>
        <fullName evidence="8">Uncharacterized protein</fullName>
    </submittedName>
</protein>
<evidence type="ECO:0000256" key="4">
    <source>
        <dbReference type="ARBA" id="ARBA00022692"/>
    </source>
</evidence>
<dbReference type="Pfam" id="PF03552">
    <property type="entry name" value="Cellulose_synt"/>
    <property type="match status" value="1"/>
</dbReference>
<dbReference type="InterPro" id="IPR005150">
    <property type="entry name" value="Cellulose_synth"/>
</dbReference>
<dbReference type="GO" id="GO:0016020">
    <property type="term" value="C:membrane"/>
    <property type="evidence" value="ECO:0007669"/>
    <property type="project" value="InterPro"/>
</dbReference>
<keyword evidence="7" id="KW-0961">Cell wall biogenesis/degradation</keyword>
<keyword evidence="6" id="KW-0472">Membrane</keyword>
<evidence type="ECO:0000313" key="8">
    <source>
        <dbReference type="EMBL" id="KAI7735576.1"/>
    </source>
</evidence>
<dbReference type="GO" id="GO:0012505">
    <property type="term" value="C:endomembrane system"/>
    <property type="evidence" value="ECO:0007669"/>
    <property type="project" value="UniProtKB-SubCell"/>
</dbReference>
<keyword evidence="5" id="KW-1133">Transmembrane helix</keyword>
<evidence type="ECO:0000256" key="3">
    <source>
        <dbReference type="ARBA" id="ARBA00022679"/>
    </source>
</evidence>
<sequence>YLVNGISSIQGTVYAGSNCFHRRKVIYGSSPNDTKTYGSINNEDLQKLFGKSIELRESASQILSKSNSKMEIRRSPSDFTEAAIHVASCSYEYGTSWGTQVGWQYGSATEDVLTGLTIHGRGWRSAITSTDPLAFLGCAPTTFPSSLKQQKRWVMGLFEILFTDKNPLLLTIKGNIWFRQALVRSIPELCYATLPAYCIITGSQFLPKVNERGFLIFMVTQKEHRSNDGDNDSETDGRFTFDKSPMIVPGVVILL</sequence>
<accession>A0AAD5C7U3</accession>
<dbReference type="PANTHER" id="PTHR13301">
    <property type="entry name" value="X-BOX TRANSCRIPTION FACTOR-RELATED"/>
    <property type="match status" value="1"/>
</dbReference>
<keyword evidence="2" id="KW-0328">Glycosyltransferase</keyword>
<keyword evidence="9" id="KW-1185">Reference proteome</keyword>
<dbReference type="GO" id="GO:0030244">
    <property type="term" value="P:cellulose biosynthetic process"/>
    <property type="evidence" value="ECO:0007669"/>
    <property type="project" value="InterPro"/>
</dbReference>
<evidence type="ECO:0000256" key="6">
    <source>
        <dbReference type="ARBA" id="ARBA00023136"/>
    </source>
</evidence>
<keyword evidence="3" id="KW-0808">Transferase</keyword>
<organism evidence="8 9">
    <name type="scientific">Ambrosia artemisiifolia</name>
    <name type="common">Common ragweed</name>
    <dbReference type="NCBI Taxonomy" id="4212"/>
    <lineage>
        <taxon>Eukaryota</taxon>
        <taxon>Viridiplantae</taxon>
        <taxon>Streptophyta</taxon>
        <taxon>Embryophyta</taxon>
        <taxon>Tracheophyta</taxon>
        <taxon>Spermatophyta</taxon>
        <taxon>Magnoliopsida</taxon>
        <taxon>eudicotyledons</taxon>
        <taxon>Gunneridae</taxon>
        <taxon>Pentapetalae</taxon>
        <taxon>asterids</taxon>
        <taxon>campanulids</taxon>
        <taxon>Asterales</taxon>
        <taxon>Asteraceae</taxon>
        <taxon>Asteroideae</taxon>
        <taxon>Heliantheae alliance</taxon>
        <taxon>Heliantheae</taxon>
        <taxon>Ambrosia</taxon>
    </lineage>
</organism>
<evidence type="ECO:0000313" key="9">
    <source>
        <dbReference type="Proteomes" id="UP001206925"/>
    </source>
</evidence>
<evidence type="ECO:0000256" key="2">
    <source>
        <dbReference type="ARBA" id="ARBA00022676"/>
    </source>
</evidence>
<reference evidence="8" key="1">
    <citation type="submission" date="2022-06" db="EMBL/GenBank/DDBJ databases">
        <title>Uncovering the hologenomic basis of an extraordinary plant invasion.</title>
        <authorList>
            <person name="Bieker V.C."/>
            <person name="Martin M.D."/>
            <person name="Gilbert T."/>
            <person name="Hodgins K."/>
            <person name="Battlay P."/>
            <person name="Petersen B."/>
            <person name="Wilson J."/>
        </authorList>
    </citation>
    <scope>NUCLEOTIDE SEQUENCE</scope>
    <source>
        <strain evidence="8">AA19_3_7</strain>
        <tissue evidence="8">Leaf</tissue>
    </source>
</reference>
<dbReference type="Proteomes" id="UP001206925">
    <property type="component" value="Unassembled WGS sequence"/>
</dbReference>
<name>A0AAD5C7U3_AMBAR</name>
<dbReference type="EMBL" id="JAMZMK010009465">
    <property type="protein sequence ID" value="KAI7735576.1"/>
    <property type="molecule type" value="Genomic_DNA"/>
</dbReference>
<evidence type="ECO:0000256" key="1">
    <source>
        <dbReference type="ARBA" id="ARBA00004308"/>
    </source>
</evidence>
<keyword evidence="4" id="KW-0812">Transmembrane</keyword>
<feature type="non-terminal residue" evidence="8">
    <location>
        <position position="255"/>
    </location>
</feature>
<evidence type="ECO:0000256" key="7">
    <source>
        <dbReference type="ARBA" id="ARBA00023316"/>
    </source>
</evidence>
<dbReference type="GO" id="GO:0071555">
    <property type="term" value="P:cell wall organization"/>
    <property type="evidence" value="ECO:0007669"/>
    <property type="project" value="UniProtKB-KW"/>
</dbReference>
<dbReference type="GO" id="GO:0016760">
    <property type="term" value="F:cellulose synthase (UDP-forming) activity"/>
    <property type="evidence" value="ECO:0007669"/>
    <property type="project" value="InterPro"/>
</dbReference>
<comment type="caution">
    <text evidence="8">The sequence shown here is derived from an EMBL/GenBank/DDBJ whole genome shotgun (WGS) entry which is preliminary data.</text>
</comment>
<evidence type="ECO:0000256" key="5">
    <source>
        <dbReference type="ARBA" id="ARBA00022989"/>
    </source>
</evidence>
<proteinExistence type="predicted"/>
<comment type="subcellular location">
    <subcellularLocation>
        <location evidence="1">Endomembrane system</location>
    </subcellularLocation>
</comment>
<gene>
    <name evidence="8" type="ORF">M8C21_016768</name>
</gene>
<dbReference type="AlphaFoldDB" id="A0AAD5C7U3"/>